<evidence type="ECO:0000259" key="5">
    <source>
        <dbReference type="Pfam" id="PF13470"/>
    </source>
</evidence>
<evidence type="ECO:0000256" key="1">
    <source>
        <dbReference type="ARBA" id="ARBA00022722"/>
    </source>
</evidence>
<sequence length="188" mass="21407">MRVLVDANVFYSRTVRDWLGLMYTTPEVEPFLVCWTEDIMAELLYHLRKNHPGWNGGRIVAVRDQICGTFEAGRVRDYAGTNESVRDPGDAHVAAAAIACGADMLLTFDVDDFVSSDELPYEVWTPDDFFVLVNESSPSLIASCVEKQIQYWSRKREDVDLVEMLQRAHCPKFADVILGHLRDIAHQR</sequence>
<dbReference type="Proteomes" id="UP000315395">
    <property type="component" value="Chromosome"/>
</dbReference>
<dbReference type="AlphaFoldDB" id="A0A516GFY8"/>
<evidence type="ECO:0000313" key="7">
    <source>
        <dbReference type="Proteomes" id="UP000315395"/>
    </source>
</evidence>
<keyword evidence="4" id="KW-0460">Magnesium</keyword>
<name>A0A516GFY8_9MICO</name>
<dbReference type="InterPro" id="IPR002716">
    <property type="entry name" value="PIN_dom"/>
</dbReference>
<dbReference type="OrthoDB" id="211933at2"/>
<keyword evidence="1" id="KW-0540">Nuclease</keyword>
<dbReference type="GO" id="GO:0046872">
    <property type="term" value="F:metal ion binding"/>
    <property type="evidence" value="ECO:0007669"/>
    <property type="project" value="UniProtKB-KW"/>
</dbReference>
<keyword evidence="3" id="KW-0378">Hydrolase</keyword>
<dbReference type="EMBL" id="CP041616">
    <property type="protein sequence ID" value="QDO90444.1"/>
    <property type="molecule type" value="Genomic_DNA"/>
</dbReference>
<gene>
    <name evidence="6" type="ORF">FNH13_15300</name>
</gene>
<evidence type="ECO:0000256" key="3">
    <source>
        <dbReference type="ARBA" id="ARBA00022801"/>
    </source>
</evidence>
<dbReference type="GO" id="GO:0004518">
    <property type="term" value="F:nuclease activity"/>
    <property type="evidence" value="ECO:0007669"/>
    <property type="project" value="UniProtKB-KW"/>
</dbReference>
<feature type="domain" description="PIN" evidence="5">
    <location>
        <begin position="2"/>
        <end position="110"/>
    </location>
</feature>
<keyword evidence="7" id="KW-1185">Reference proteome</keyword>
<dbReference type="KEGG" id="orz:FNH13_15300"/>
<proteinExistence type="predicted"/>
<evidence type="ECO:0000256" key="2">
    <source>
        <dbReference type="ARBA" id="ARBA00022723"/>
    </source>
</evidence>
<dbReference type="InterPro" id="IPR029060">
    <property type="entry name" value="PIN-like_dom_sf"/>
</dbReference>
<reference evidence="6 7" key="1">
    <citation type="submission" date="2019-07" db="EMBL/GenBank/DDBJ databases">
        <title>complete genome sequencing of Ornithinimicrobium sp. H23M54.</title>
        <authorList>
            <person name="Bae J.-W."/>
            <person name="Lee S.-Y."/>
        </authorList>
    </citation>
    <scope>NUCLEOTIDE SEQUENCE [LARGE SCALE GENOMIC DNA]</scope>
    <source>
        <strain evidence="6 7">H23M54</strain>
    </source>
</reference>
<accession>A0A516GFY8</accession>
<dbReference type="SUPFAM" id="SSF88723">
    <property type="entry name" value="PIN domain-like"/>
    <property type="match status" value="1"/>
</dbReference>
<protein>
    <submittedName>
        <fullName evidence="6">PIN domain-containing protein</fullName>
    </submittedName>
</protein>
<evidence type="ECO:0000313" key="6">
    <source>
        <dbReference type="EMBL" id="QDO90444.1"/>
    </source>
</evidence>
<dbReference type="Pfam" id="PF13470">
    <property type="entry name" value="PIN_3"/>
    <property type="match status" value="1"/>
</dbReference>
<keyword evidence="2" id="KW-0479">Metal-binding</keyword>
<dbReference type="GO" id="GO:0016787">
    <property type="term" value="F:hydrolase activity"/>
    <property type="evidence" value="ECO:0007669"/>
    <property type="project" value="UniProtKB-KW"/>
</dbReference>
<evidence type="ECO:0000256" key="4">
    <source>
        <dbReference type="ARBA" id="ARBA00022842"/>
    </source>
</evidence>
<organism evidence="6 7">
    <name type="scientific">Ornithinimicrobium ciconiae</name>
    <dbReference type="NCBI Taxonomy" id="2594265"/>
    <lineage>
        <taxon>Bacteria</taxon>
        <taxon>Bacillati</taxon>
        <taxon>Actinomycetota</taxon>
        <taxon>Actinomycetes</taxon>
        <taxon>Micrococcales</taxon>
        <taxon>Ornithinimicrobiaceae</taxon>
        <taxon>Ornithinimicrobium</taxon>
    </lineage>
</organism>